<comment type="caution">
    <text evidence="1">The sequence shown here is derived from an EMBL/GenBank/DDBJ whole genome shotgun (WGS) entry which is preliminary data.</text>
</comment>
<evidence type="ECO:0000313" key="1">
    <source>
        <dbReference type="EMBL" id="GAI30403.1"/>
    </source>
</evidence>
<proteinExistence type="predicted"/>
<name>X1MGK4_9ZZZZ</name>
<gene>
    <name evidence="1" type="ORF">S06H3_25029</name>
</gene>
<dbReference type="AlphaFoldDB" id="X1MGK4"/>
<dbReference type="EMBL" id="BARV01014223">
    <property type="protein sequence ID" value="GAI30403.1"/>
    <property type="molecule type" value="Genomic_DNA"/>
</dbReference>
<accession>X1MGK4</accession>
<organism evidence="1">
    <name type="scientific">marine sediment metagenome</name>
    <dbReference type="NCBI Taxonomy" id="412755"/>
    <lineage>
        <taxon>unclassified sequences</taxon>
        <taxon>metagenomes</taxon>
        <taxon>ecological metagenomes</taxon>
    </lineage>
</organism>
<protein>
    <submittedName>
        <fullName evidence="1">Uncharacterized protein</fullName>
    </submittedName>
</protein>
<reference evidence="1" key="1">
    <citation type="journal article" date="2014" name="Front. Microbiol.">
        <title>High frequency of phylogenetically diverse reductive dehalogenase-homologous genes in deep subseafloor sedimentary metagenomes.</title>
        <authorList>
            <person name="Kawai M."/>
            <person name="Futagami T."/>
            <person name="Toyoda A."/>
            <person name="Takaki Y."/>
            <person name="Nishi S."/>
            <person name="Hori S."/>
            <person name="Arai W."/>
            <person name="Tsubouchi T."/>
            <person name="Morono Y."/>
            <person name="Uchiyama I."/>
            <person name="Ito T."/>
            <person name="Fujiyama A."/>
            <person name="Inagaki F."/>
            <person name="Takami H."/>
        </authorList>
    </citation>
    <scope>NUCLEOTIDE SEQUENCE</scope>
    <source>
        <strain evidence="1">Expedition CK06-06</strain>
    </source>
</reference>
<sequence length="45" mass="4912">MIEGEDEDVVTIGEAKKIEAKVMTSIEKAQGIVKAREKGPKKNLV</sequence>